<gene>
    <name evidence="1" type="ORF">HMPREF0631_0796</name>
</gene>
<dbReference type="EMBL" id="ADJN01000019">
    <property type="protein sequence ID" value="EFD05456.1"/>
    <property type="molecule type" value="Genomic_DNA"/>
</dbReference>
<organism evidence="1 2">
    <name type="scientific">Peptostreptococcus anaerobius 653-L</name>
    <dbReference type="NCBI Taxonomy" id="596329"/>
    <lineage>
        <taxon>Bacteria</taxon>
        <taxon>Bacillati</taxon>
        <taxon>Bacillota</taxon>
        <taxon>Clostridia</taxon>
        <taxon>Peptostreptococcales</taxon>
        <taxon>Peptostreptococcaceae</taxon>
        <taxon>Peptostreptococcus</taxon>
    </lineage>
</organism>
<keyword evidence="2" id="KW-1185">Reference proteome</keyword>
<reference evidence="1 2" key="1">
    <citation type="submission" date="2010-01" db="EMBL/GenBank/DDBJ databases">
        <authorList>
            <person name="Dodson R."/>
            <person name="Madupu R."/>
            <person name="Durkin A.S."/>
            <person name="Torralba M."/>
            <person name="Methe B."/>
            <person name="Sutton G.G."/>
            <person name="Strausberg R.L."/>
            <person name="Nelson K.E."/>
        </authorList>
    </citation>
    <scope>NUCLEOTIDE SEQUENCE [LARGE SCALE GENOMIC DNA]</scope>
    <source>
        <strain evidence="1 2">653-L</strain>
    </source>
</reference>
<dbReference type="AlphaFoldDB" id="D3MQY6"/>
<dbReference type="eggNOG" id="ENOG502ZQ0Q">
    <property type="taxonomic scope" value="Bacteria"/>
</dbReference>
<proteinExistence type="predicted"/>
<evidence type="ECO:0000313" key="2">
    <source>
        <dbReference type="Proteomes" id="UP000004206"/>
    </source>
</evidence>
<sequence length="50" mass="5779">MSINLFNKIMGKYELYQLLEQSESDFTNGRTLTFDDSMKSLREGLKNGTL</sequence>
<comment type="caution">
    <text evidence="1">The sequence shown here is derived from an EMBL/GenBank/DDBJ whole genome shotgun (WGS) entry which is preliminary data.</text>
</comment>
<evidence type="ECO:0000313" key="1">
    <source>
        <dbReference type="EMBL" id="EFD05456.1"/>
    </source>
</evidence>
<protein>
    <submittedName>
        <fullName evidence="1">Uncharacterized protein</fullName>
    </submittedName>
</protein>
<name>D3MQY6_9FIRM</name>
<accession>D3MQY6</accession>
<dbReference type="Proteomes" id="UP000004206">
    <property type="component" value="Unassembled WGS sequence"/>
</dbReference>